<dbReference type="OrthoDB" id="449263at2759"/>
<reference evidence="4 5" key="1">
    <citation type="submission" date="2014-04" db="EMBL/GenBank/DDBJ databases">
        <authorList>
            <consortium name="DOE Joint Genome Institute"/>
            <person name="Kuo A."/>
            <person name="Martino E."/>
            <person name="Perotto S."/>
            <person name="Kohler A."/>
            <person name="Nagy L.G."/>
            <person name="Floudas D."/>
            <person name="Copeland A."/>
            <person name="Barry K.W."/>
            <person name="Cichocki N."/>
            <person name="Veneault-Fourrey C."/>
            <person name="LaButti K."/>
            <person name="Lindquist E.A."/>
            <person name="Lipzen A."/>
            <person name="Lundell T."/>
            <person name="Morin E."/>
            <person name="Murat C."/>
            <person name="Sun H."/>
            <person name="Tunlid A."/>
            <person name="Henrissat B."/>
            <person name="Grigoriev I.V."/>
            <person name="Hibbett D.S."/>
            <person name="Martin F."/>
            <person name="Nordberg H.P."/>
            <person name="Cantor M.N."/>
            <person name="Hua S.X."/>
        </authorList>
    </citation>
    <scope>NUCLEOTIDE SEQUENCE [LARGE SCALE GENOMIC DNA]</scope>
    <source>
        <strain evidence="4 5">Zn</strain>
    </source>
</reference>
<protein>
    <submittedName>
        <fullName evidence="4">Glycoside hydrolase family 92 protein</fullName>
    </submittedName>
</protein>
<dbReference type="EMBL" id="KN832891">
    <property type="protein sequence ID" value="KIM94085.1"/>
    <property type="molecule type" value="Genomic_DNA"/>
</dbReference>
<dbReference type="Gene3D" id="2.70.98.10">
    <property type="match status" value="1"/>
</dbReference>
<evidence type="ECO:0000259" key="2">
    <source>
        <dbReference type="Pfam" id="PF07971"/>
    </source>
</evidence>
<evidence type="ECO:0000313" key="5">
    <source>
        <dbReference type="Proteomes" id="UP000054321"/>
    </source>
</evidence>
<dbReference type="PANTHER" id="PTHR12143:SF38">
    <property type="entry name" value="ALPHA-1,2-MANNOSIDASE FAMILY PROTEIN (AFU_ORTHOLOGUE AFUA_5G10520)"/>
    <property type="match status" value="1"/>
</dbReference>
<dbReference type="FunFam" id="2.70.98.10:FF:000028">
    <property type="entry name" value="Alpha-1,2-mannosidase family protein (AFU_orthologue AFUA_5G10520)"/>
    <property type="match status" value="1"/>
</dbReference>
<dbReference type="InterPro" id="IPR008928">
    <property type="entry name" value="6-hairpin_glycosidase_sf"/>
</dbReference>
<feature type="domain" description="Glycosyl hydrolase family 92 N-terminal" evidence="3">
    <location>
        <begin position="22"/>
        <end position="264"/>
    </location>
</feature>
<dbReference type="GO" id="GO:0000224">
    <property type="term" value="F:peptide-N4-(N-acetyl-beta-glucosaminyl)asparagine amidase activity"/>
    <property type="evidence" value="ECO:0007669"/>
    <property type="project" value="TreeGrafter"/>
</dbReference>
<dbReference type="InterPro" id="IPR012939">
    <property type="entry name" value="Glyco_hydro_92"/>
</dbReference>
<dbReference type="InterPro" id="IPR014718">
    <property type="entry name" value="GH-type_carb-bd"/>
</dbReference>
<name>A0A0C3GD49_OIDMZ</name>
<dbReference type="Gene3D" id="1.20.1610.10">
    <property type="entry name" value="alpha-1,2-mannosidases domains"/>
    <property type="match status" value="1"/>
</dbReference>
<dbReference type="GO" id="GO:0005829">
    <property type="term" value="C:cytosol"/>
    <property type="evidence" value="ECO:0007669"/>
    <property type="project" value="TreeGrafter"/>
</dbReference>
<dbReference type="PANTHER" id="PTHR12143">
    <property type="entry name" value="PEPTIDE N-GLYCANASE PNGASE -RELATED"/>
    <property type="match status" value="1"/>
</dbReference>
<dbReference type="GO" id="GO:0005975">
    <property type="term" value="P:carbohydrate metabolic process"/>
    <property type="evidence" value="ECO:0007669"/>
    <property type="project" value="InterPro"/>
</dbReference>
<dbReference type="Proteomes" id="UP000054321">
    <property type="component" value="Unassembled WGS sequence"/>
</dbReference>
<feature type="region of interest" description="Disordered" evidence="1">
    <location>
        <begin position="435"/>
        <end position="456"/>
    </location>
</feature>
<dbReference type="FunFam" id="1.20.1050.60:FF:000002">
    <property type="entry name" value="Glycosyl hydrolase family 92"/>
    <property type="match status" value="1"/>
</dbReference>
<dbReference type="Pfam" id="PF17678">
    <property type="entry name" value="Glyco_hydro_92N"/>
    <property type="match status" value="1"/>
</dbReference>
<gene>
    <name evidence="4" type="ORF">OIDMADRAFT_136431</name>
</gene>
<dbReference type="GO" id="GO:0030246">
    <property type="term" value="F:carbohydrate binding"/>
    <property type="evidence" value="ECO:0007669"/>
    <property type="project" value="InterPro"/>
</dbReference>
<dbReference type="InParanoid" id="A0A0C3GD49"/>
<evidence type="ECO:0000256" key="1">
    <source>
        <dbReference type="SAM" id="MobiDB-lite"/>
    </source>
</evidence>
<evidence type="ECO:0000313" key="4">
    <source>
        <dbReference type="EMBL" id="KIM94085.1"/>
    </source>
</evidence>
<sequence length="763" mass="83398">MSLTLPILAFTAAAQTVDYTKYVNVFTGTRHRGNNFPGVARPFGMVKLGPDLLVNGTESYSGYLPNGNFSGFSMMHEQGTGGAPKYGTVAQLPLVGNISDPLSSITVGRAVADQASVGYYKAETSDQVIVELAATSRAGMYQYTFPAASDGNNILVDISHVLPSFKGQGLSQGYEGGTFNLFPDGHYEASGIYNNGWNRSPDWTIYSCGHFNVTSKAAHAYTGTAAGGSVLQSSGLATSNSTNTYVGGLFTFDSSTVSSRVGISWISNEKACQNLADEIPEGTAFSTVVENTKDAWNSQILSSITTTTTNTTNLELLYTSLYFMNLLPTNQTGENPGWNSTEPYYSDIFTLWDLFRCSTALLHVLQPTVYEEYVRSMIDIWRFEGYLPDARSSNYNGRTQGGSNGDNVLADAYVKGVRGLINWDDGYAAVVKDAEVTPVNSDPDPQAPDSSTREGRGALPDWLTYSFITPTFSRAASRAVDYAYNDFGLYQVASGLGNTADAEKYLNRSRNWRNHWNPDLKSIGYSGFIAPRDIFSFIDTDPLTDSGYWDDPYYEASSWEYSWGDIHDMAKLVEWMGGVDTFLSRLETMFTVGANSNDPTGIIFDSRNEPTFNVPYLYNFINRQDRSVYQSRKVAKGDYSSGVAGLPGNSDAGAMQTWLLWNMIGLYPVTGQTTFLIHSPWYESMTINLGDGKTLVITSTGGDGNGDSDFYVQSLKVNGQIWTKNWVVYSDVFANGGTMEFVLGPEPVQWATGDLPPSPATEP</sequence>
<dbReference type="HOGENOM" id="CLU_003690_4_2_1"/>
<keyword evidence="4" id="KW-0378">Hydrolase</keyword>
<proteinExistence type="predicted"/>
<dbReference type="STRING" id="913774.A0A0C3GD49"/>
<evidence type="ECO:0000259" key="3">
    <source>
        <dbReference type="Pfam" id="PF17678"/>
    </source>
</evidence>
<dbReference type="GO" id="GO:0006516">
    <property type="term" value="P:glycoprotein catabolic process"/>
    <property type="evidence" value="ECO:0007669"/>
    <property type="project" value="TreeGrafter"/>
</dbReference>
<dbReference type="InterPro" id="IPR041371">
    <property type="entry name" value="GH92_N"/>
</dbReference>
<dbReference type="GO" id="GO:0005634">
    <property type="term" value="C:nucleus"/>
    <property type="evidence" value="ECO:0007669"/>
    <property type="project" value="TreeGrafter"/>
</dbReference>
<dbReference type="AlphaFoldDB" id="A0A0C3GD49"/>
<reference evidence="5" key="2">
    <citation type="submission" date="2015-01" db="EMBL/GenBank/DDBJ databases">
        <title>Evolutionary Origins and Diversification of the Mycorrhizal Mutualists.</title>
        <authorList>
            <consortium name="DOE Joint Genome Institute"/>
            <consortium name="Mycorrhizal Genomics Consortium"/>
            <person name="Kohler A."/>
            <person name="Kuo A."/>
            <person name="Nagy L.G."/>
            <person name="Floudas D."/>
            <person name="Copeland A."/>
            <person name="Barry K.W."/>
            <person name="Cichocki N."/>
            <person name="Veneault-Fourrey C."/>
            <person name="LaButti K."/>
            <person name="Lindquist E.A."/>
            <person name="Lipzen A."/>
            <person name="Lundell T."/>
            <person name="Morin E."/>
            <person name="Murat C."/>
            <person name="Riley R."/>
            <person name="Ohm R."/>
            <person name="Sun H."/>
            <person name="Tunlid A."/>
            <person name="Henrissat B."/>
            <person name="Grigoriev I.V."/>
            <person name="Hibbett D.S."/>
            <person name="Martin F."/>
        </authorList>
    </citation>
    <scope>NUCLEOTIDE SEQUENCE [LARGE SCALE GENOMIC DNA]</scope>
    <source>
        <strain evidence="5">Zn</strain>
    </source>
</reference>
<dbReference type="FunFam" id="3.30.2080.10:FF:000001">
    <property type="entry name" value="Alpha-1,2-mannosidase subfamily"/>
    <property type="match status" value="1"/>
</dbReference>
<feature type="domain" description="Glycosyl hydrolase family 92" evidence="2">
    <location>
        <begin position="270"/>
        <end position="744"/>
    </location>
</feature>
<dbReference type="Pfam" id="PF07971">
    <property type="entry name" value="Glyco_hydro_92"/>
    <property type="match status" value="1"/>
</dbReference>
<dbReference type="Gene3D" id="3.30.2080.10">
    <property type="entry name" value="GH92 mannosidase domain"/>
    <property type="match status" value="1"/>
</dbReference>
<dbReference type="InterPro" id="IPR005887">
    <property type="entry name" value="GH92_a_mannosidase_put"/>
</dbReference>
<dbReference type="SUPFAM" id="SSF48208">
    <property type="entry name" value="Six-hairpin glycosidases"/>
    <property type="match status" value="1"/>
</dbReference>
<organism evidence="4 5">
    <name type="scientific">Oidiodendron maius (strain Zn)</name>
    <dbReference type="NCBI Taxonomy" id="913774"/>
    <lineage>
        <taxon>Eukaryota</taxon>
        <taxon>Fungi</taxon>
        <taxon>Dikarya</taxon>
        <taxon>Ascomycota</taxon>
        <taxon>Pezizomycotina</taxon>
        <taxon>Leotiomycetes</taxon>
        <taxon>Leotiomycetes incertae sedis</taxon>
        <taxon>Myxotrichaceae</taxon>
        <taxon>Oidiodendron</taxon>
    </lineage>
</organism>
<dbReference type="Gene3D" id="1.20.1050.60">
    <property type="entry name" value="alpha-1,2-mannosidase"/>
    <property type="match status" value="1"/>
</dbReference>
<dbReference type="InterPro" id="IPR050883">
    <property type="entry name" value="PNGase"/>
</dbReference>
<dbReference type="NCBIfam" id="TIGR01180">
    <property type="entry name" value="aman2_put"/>
    <property type="match status" value="1"/>
</dbReference>
<keyword evidence="5" id="KW-1185">Reference proteome</keyword>
<accession>A0A0C3GD49</accession>